<feature type="signal peptide" evidence="1">
    <location>
        <begin position="1"/>
        <end position="19"/>
    </location>
</feature>
<gene>
    <name evidence="2" type="ORF">GCM10011309_15780</name>
</gene>
<proteinExistence type="predicted"/>
<feature type="chain" id="PRO_5036701408" evidence="1">
    <location>
        <begin position="20"/>
        <end position="189"/>
    </location>
</feature>
<keyword evidence="1" id="KW-0732">Signal</keyword>
<name>A0A918NFP5_9PROT</name>
<evidence type="ECO:0000256" key="1">
    <source>
        <dbReference type="SAM" id="SignalP"/>
    </source>
</evidence>
<dbReference type="Proteomes" id="UP000600865">
    <property type="component" value="Unassembled WGS sequence"/>
</dbReference>
<accession>A0A918NFP5</accession>
<reference evidence="2 3" key="1">
    <citation type="journal article" date="2014" name="Int. J. Syst. Evol. Microbiol.">
        <title>Complete genome sequence of Corynebacterium casei LMG S-19264T (=DSM 44701T), isolated from a smear-ripened cheese.</title>
        <authorList>
            <consortium name="US DOE Joint Genome Institute (JGI-PGF)"/>
            <person name="Walter F."/>
            <person name="Albersmeier A."/>
            <person name="Kalinowski J."/>
            <person name="Ruckert C."/>
        </authorList>
    </citation>
    <scope>NUCLEOTIDE SEQUENCE [LARGE SCALE GENOMIC DNA]</scope>
    <source>
        <strain evidence="2 3">KCTC 23968</strain>
    </source>
</reference>
<dbReference type="AlphaFoldDB" id="A0A918NFP5"/>
<sequence>MKAILPLCLLVYVPQISFAQINSMSPPVCDLTPNKRVIAEVVSVERHAEGDVKYSLLQIDSVFGIGEFRATTEPKTMKVRHAHRDFELFEGQHVLDLKRTHCRGEWYLERSSHGEIVNIAERTRRTEIQKLKEESFQCNWPVERELCYQKINMAYHAEIFVGSFQLDNAEVCEQYIPQYNTEFRYSPRP</sequence>
<comment type="caution">
    <text evidence="2">The sequence shown here is derived from an EMBL/GenBank/DDBJ whole genome shotgun (WGS) entry which is preliminary data.</text>
</comment>
<evidence type="ECO:0000313" key="3">
    <source>
        <dbReference type="Proteomes" id="UP000600865"/>
    </source>
</evidence>
<dbReference type="EMBL" id="BMYV01000002">
    <property type="protein sequence ID" value="GGX66996.1"/>
    <property type="molecule type" value="Genomic_DNA"/>
</dbReference>
<keyword evidence="3" id="KW-1185">Reference proteome</keyword>
<evidence type="ECO:0000313" key="2">
    <source>
        <dbReference type="EMBL" id="GGX66996.1"/>
    </source>
</evidence>
<organism evidence="2 3">
    <name type="scientific">Litorimonas cladophorae</name>
    <dbReference type="NCBI Taxonomy" id="1220491"/>
    <lineage>
        <taxon>Bacteria</taxon>
        <taxon>Pseudomonadati</taxon>
        <taxon>Pseudomonadota</taxon>
        <taxon>Alphaproteobacteria</taxon>
        <taxon>Maricaulales</taxon>
        <taxon>Robiginitomaculaceae</taxon>
    </lineage>
</organism>
<dbReference type="RefSeq" id="WP_233349927.1">
    <property type="nucleotide sequence ID" value="NZ_BMYV01000002.1"/>
</dbReference>
<protein>
    <submittedName>
        <fullName evidence="2">Uncharacterized protein</fullName>
    </submittedName>
</protein>